<reference evidence="1 2" key="1">
    <citation type="submission" date="2021-06" db="EMBL/GenBank/DDBJ databases">
        <authorList>
            <person name="Kallberg Y."/>
            <person name="Tangrot J."/>
            <person name="Rosling A."/>
        </authorList>
    </citation>
    <scope>NUCLEOTIDE SEQUENCE [LARGE SCALE GENOMIC DNA]</scope>
    <source>
        <strain evidence="1 2">120-4 pot B 10/14</strain>
    </source>
</reference>
<proteinExistence type="predicted"/>
<evidence type="ECO:0000313" key="1">
    <source>
        <dbReference type="EMBL" id="CAG8851673.1"/>
    </source>
</evidence>
<dbReference type="Proteomes" id="UP000789901">
    <property type="component" value="Unassembled WGS sequence"/>
</dbReference>
<gene>
    <name evidence="1" type="ORF">GMARGA_LOCUS40859</name>
</gene>
<sequence length="88" mass="10191">INSGLKEYNKSHDDIMKLISLEDSLKISIDVIDKIEEACGFELKLITQSKNCQKWTKYFKYIIEWIPYGNIREIRKLNNGGFGTVYGA</sequence>
<accession>A0ABN7X9X5</accession>
<feature type="non-terminal residue" evidence="1">
    <location>
        <position position="1"/>
    </location>
</feature>
<evidence type="ECO:0000313" key="2">
    <source>
        <dbReference type="Proteomes" id="UP000789901"/>
    </source>
</evidence>
<name>A0ABN7X9X5_GIGMA</name>
<dbReference type="EMBL" id="CAJVQB010107314">
    <property type="protein sequence ID" value="CAG8851673.1"/>
    <property type="molecule type" value="Genomic_DNA"/>
</dbReference>
<keyword evidence="2" id="KW-1185">Reference proteome</keyword>
<protein>
    <submittedName>
        <fullName evidence="1">20703_t:CDS:1</fullName>
    </submittedName>
</protein>
<organism evidence="1 2">
    <name type="scientific">Gigaspora margarita</name>
    <dbReference type="NCBI Taxonomy" id="4874"/>
    <lineage>
        <taxon>Eukaryota</taxon>
        <taxon>Fungi</taxon>
        <taxon>Fungi incertae sedis</taxon>
        <taxon>Mucoromycota</taxon>
        <taxon>Glomeromycotina</taxon>
        <taxon>Glomeromycetes</taxon>
        <taxon>Diversisporales</taxon>
        <taxon>Gigasporaceae</taxon>
        <taxon>Gigaspora</taxon>
    </lineage>
</organism>
<feature type="non-terminal residue" evidence="1">
    <location>
        <position position="88"/>
    </location>
</feature>
<comment type="caution">
    <text evidence="1">The sequence shown here is derived from an EMBL/GenBank/DDBJ whole genome shotgun (WGS) entry which is preliminary data.</text>
</comment>